<evidence type="ECO:0000256" key="3">
    <source>
        <dbReference type="ARBA" id="ARBA00023054"/>
    </source>
</evidence>
<keyword evidence="9" id="KW-1185">Reference proteome</keyword>
<organism evidence="8 9">
    <name type="scientific">Azomonas agilis</name>
    <dbReference type="NCBI Taxonomy" id="116849"/>
    <lineage>
        <taxon>Bacteria</taxon>
        <taxon>Pseudomonadati</taxon>
        <taxon>Pseudomonadota</taxon>
        <taxon>Gammaproteobacteria</taxon>
        <taxon>Pseudomonadales</taxon>
        <taxon>Pseudomonadaceae</taxon>
        <taxon>Azomonas</taxon>
    </lineage>
</organism>
<feature type="coiled-coil region" evidence="5">
    <location>
        <begin position="39"/>
        <end position="73"/>
    </location>
</feature>
<proteinExistence type="inferred from homology"/>
<feature type="compositionally biased region" description="Polar residues" evidence="6">
    <location>
        <begin position="426"/>
        <end position="436"/>
    </location>
</feature>
<dbReference type="InterPro" id="IPR003798">
    <property type="entry name" value="DNA_recombination_RmuC"/>
</dbReference>
<comment type="similarity">
    <text evidence="2">Belongs to the RmuC family.</text>
</comment>
<accession>A0A562HZV1</accession>
<keyword evidence="7" id="KW-0472">Membrane</keyword>
<gene>
    <name evidence="8" type="ORF">LX59_02532</name>
</gene>
<evidence type="ECO:0000256" key="6">
    <source>
        <dbReference type="SAM" id="MobiDB-lite"/>
    </source>
</evidence>
<dbReference type="RefSeq" id="WP_170234376.1">
    <property type="nucleotide sequence ID" value="NZ_VLKG01000010.1"/>
</dbReference>
<dbReference type="EMBL" id="VLKG01000010">
    <property type="protein sequence ID" value="TWH64329.1"/>
    <property type="molecule type" value="Genomic_DNA"/>
</dbReference>
<evidence type="ECO:0000256" key="5">
    <source>
        <dbReference type="SAM" id="Coils"/>
    </source>
</evidence>
<dbReference type="Proteomes" id="UP000319627">
    <property type="component" value="Unassembled WGS sequence"/>
</dbReference>
<evidence type="ECO:0000313" key="8">
    <source>
        <dbReference type="EMBL" id="TWH64329.1"/>
    </source>
</evidence>
<evidence type="ECO:0000256" key="4">
    <source>
        <dbReference type="ARBA" id="ARBA00023172"/>
    </source>
</evidence>
<keyword evidence="4" id="KW-0233">DNA recombination</keyword>
<reference evidence="8 9" key="1">
    <citation type="submission" date="2019-07" db="EMBL/GenBank/DDBJ databases">
        <title>Genomic Encyclopedia of Type Strains, Phase I: the one thousand microbial genomes (KMG-I) project.</title>
        <authorList>
            <person name="Kyrpides N."/>
        </authorList>
    </citation>
    <scope>NUCLEOTIDE SEQUENCE [LARGE SCALE GENOMIC DNA]</scope>
    <source>
        <strain evidence="8 9">DSM 375</strain>
    </source>
</reference>
<evidence type="ECO:0000256" key="2">
    <source>
        <dbReference type="ARBA" id="ARBA00009840"/>
    </source>
</evidence>
<feature type="region of interest" description="Disordered" evidence="6">
    <location>
        <begin position="413"/>
        <end position="436"/>
    </location>
</feature>
<name>A0A562HZV1_9GAMM</name>
<keyword evidence="3 5" id="KW-0175">Coiled coil</keyword>
<protein>
    <submittedName>
        <fullName evidence="8">DNA recombination protein RmuC</fullName>
    </submittedName>
</protein>
<keyword evidence="7" id="KW-0812">Transmembrane</keyword>
<evidence type="ECO:0000256" key="1">
    <source>
        <dbReference type="ARBA" id="ARBA00003416"/>
    </source>
</evidence>
<dbReference type="AlphaFoldDB" id="A0A562HZV1"/>
<dbReference type="PANTHER" id="PTHR30563:SF0">
    <property type="entry name" value="DNA RECOMBINATION PROTEIN RMUC"/>
    <property type="match status" value="1"/>
</dbReference>
<comment type="caution">
    <text evidence="8">The sequence shown here is derived from an EMBL/GenBank/DDBJ whole genome shotgun (WGS) entry which is preliminary data.</text>
</comment>
<evidence type="ECO:0000256" key="7">
    <source>
        <dbReference type="SAM" id="Phobius"/>
    </source>
</evidence>
<dbReference type="Pfam" id="PF02646">
    <property type="entry name" value="RmuC"/>
    <property type="match status" value="1"/>
</dbReference>
<dbReference type="GO" id="GO:0006310">
    <property type="term" value="P:DNA recombination"/>
    <property type="evidence" value="ECO:0007669"/>
    <property type="project" value="UniProtKB-KW"/>
</dbReference>
<comment type="function">
    <text evidence="1">Involved in DNA recombination.</text>
</comment>
<dbReference type="PANTHER" id="PTHR30563">
    <property type="entry name" value="DNA RECOMBINATION PROTEIN RMUC"/>
    <property type="match status" value="1"/>
</dbReference>
<feature type="transmembrane region" description="Helical" evidence="7">
    <location>
        <begin position="12"/>
        <end position="32"/>
    </location>
</feature>
<keyword evidence="7" id="KW-1133">Transmembrane helix</keyword>
<evidence type="ECO:0000313" key="9">
    <source>
        <dbReference type="Proteomes" id="UP000319627"/>
    </source>
</evidence>
<sequence length="436" mass="49875">MQEFSGFSREFFIVVVLAIVFLVVAIHSRTSLSIKNESVRKLESDLSKATLIHDQLQIEVAKLQKEREFHIEQLQWVDKTKKEMQDAFQALASQSLQVNSDEFLKHAREQFNSLLGKTQSDWQTQKAELQGFIDPLRQNLTAVDGYVRELEQRREGAYQGLHEQISYLNQAQSELRHTTTTLAQALKSSSVRGRWGEVQLRRIVELAGMTERIDFEEQVATDDGRPDMIIRLPNGGVIPIDSKVPMEAYLEAFFDENESSRQQKIKDHIKAVKSRINLLSQKKYWAQFEHSPDFVIMFVPSEACISAAFEMDKDLLEQSFEKKVMITTPITLLALLKVIAFGWQQYFLSENARKIVNEARDFYSRLESFTGNLESTGKHLNSAVLSYNKTVGSFQGRLLPIARRFEALQVNSSEMSTPNEIDESPRSMSTPAQPLT</sequence>